<dbReference type="Gene3D" id="1.10.10.10">
    <property type="entry name" value="Winged helix-like DNA-binding domain superfamily/Winged helix DNA-binding domain"/>
    <property type="match status" value="1"/>
</dbReference>
<dbReference type="EMBL" id="BKBO01000012">
    <property type="protein sequence ID" value="GEQ49124.1"/>
    <property type="molecule type" value="Genomic_DNA"/>
</dbReference>
<dbReference type="GeneID" id="69984619"/>
<gene>
    <name evidence="7" type="primary">lysR_3</name>
    <name evidence="6" type="ORF">TK11N_09760</name>
    <name evidence="7" type="ORF">TK2N_10620</name>
</gene>
<evidence type="ECO:0000259" key="5">
    <source>
        <dbReference type="PROSITE" id="PS50931"/>
    </source>
</evidence>
<sequence length="290" mass="33480">MLDFRTTTFLTVCKYMNFTQAAEELRITQPAVSQHIKYLETNYGTKLFSYEGKKLQLTRAGKLFHKTLSTVAYDDQLLRKSMLQDDHLVSHLNFGATRTIGEFVLPERLADFFKTHPSIQLTMIVENTAYLLDKLQSGAIDFALLEGYFPKTEYSFIQYSRENYVFVAGQNYSFKKTPHLLEDLLNETLIIRESGSGTRAIFEKNLEKQNLLLNDFKQILEIGDISVLKNFVKNNLGVTALYEAAVTEELKNGQLKKIVIDDLQKMHDFYFVWRKGSVFSDIYRTLAQSL</sequence>
<dbReference type="SUPFAM" id="SSF46785">
    <property type="entry name" value="Winged helix' DNA-binding domain"/>
    <property type="match status" value="1"/>
</dbReference>
<protein>
    <submittedName>
        <fullName evidence="7">LysR family transcriptional regulator</fullName>
    </submittedName>
</protein>
<evidence type="ECO:0000313" key="7">
    <source>
        <dbReference type="EMBL" id="GEQ54218.1"/>
    </source>
</evidence>
<organism evidence="7 8">
    <name type="scientific">Tetragenococcus koreensis</name>
    <dbReference type="NCBI Taxonomy" id="290335"/>
    <lineage>
        <taxon>Bacteria</taxon>
        <taxon>Bacillati</taxon>
        <taxon>Bacillota</taxon>
        <taxon>Bacilli</taxon>
        <taxon>Lactobacillales</taxon>
        <taxon>Enterococcaceae</taxon>
        <taxon>Tetragenococcus</taxon>
    </lineage>
</organism>
<dbReference type="KEGG" id="tkr:C7K43_01535"/>
<evidence type="ECO:0000256" key="3">
    <source>
        <dbReference type="ARBA" id="ARBA00023125"/>
    </source>
</evidence>
<dbReference type="InterPro" id="IPR036390">
    <property type="entry name" value="WH_DNA-bd_sf"/>
</dbReference>
<dbReference type="InterPro" id="IPR036388">
    <property type="entry name" value="WH-like_DNA-bd_sf"/>
</dbReference>
<proteinExistence type="inferred from homology"/>
<dbReference type="PRINTS" id="PR00039">
    <property type="entry name" value="HTHLYSR"/>
</dbReference>
<name>A0AAN4RKH9_9ENTE</name>
<reference evidence="7" key="2">
    <citation type="journal article" date="2020" name="Int. Dairy J.">
        <title>Lactic acid bacterial diversity in Brie cheese focusing on salt concentration and pH of isolation medium and characterisation of halophilic and alkaliphilic lactic acid bacterial isolates.</title>
        <authorList>
            <person name="Unno R."/>
            <person name="Matsutani M."/>
            <person name="Suzuki T."/>
            <person name="Kodama K."/>
            <person name="Matsushita H."/>
            <person name="Yamasato K."/>
            <person name="Koizumi Y."/>
            <person name="Ishikawa M."/>
        </authorList>
    </citation>
    <scope>NUCLEOTIDE SEQUENCE</scope>
    <source>
        <strain evidence="7">7C1</strain>
        <strain evidence="6">8C4</strain>
    </source>
</reference>
<evidence type="ECO:0000256" key="2">
    <source>
        <dbReference type="ARBA" id="ARBA00023015"/>
    </source>
</evidence>
<comment type="similarity">
    <text evidence="1">Belongs to the LysR transcriptional regulatory family.</text>
</comment>
<evidence type="ECO:0000313" key="6">
    <source>
        <dbReference type="EMBL" id="GEQ49124.1"/>
    </source>
</evidence>
<evidence type="ECO:0000313" key="8">
    <source>
        <dbReference type="Proteomes" id="UP000886597"/>
    </source>
</evidence>
<dbReference type="GO" id="GO:0003700">
    <property type="term" value="F:DNA-binding transcription factor activity"/>
    <property type="evidence" value="ECO:0007669"/>
    <property type="project" value="InterPro"/>
</dbReference>
<keyword evidence="9" id="KW-1185">Reference proteome</keyword>
<keyword evidence="4" id="KW-0804">Transcription</keyword>
<dbReference type="Proteomes" id="UP000886597">
    <property type="component" value="Unassembled WGS sequence"/>
</dbReference>
<dbReference type="SUPFAM" id="SSF53850">
    <property type="entry name" value="Periplasmic binding protein-like II"/>
    <property type="match status" value="1"/>
</dbReference>
<reference evidence="7" key="1">
    <citation type="submission" date="2019-08" db="EMBL/GenBank/DDBJ databases">
        <authorList>
            <person name="Ishikawa M."/>
            <person name="Suzuki T."/>
            <person name="Matsutani M."/>
        </authorList>
    </citation>
    <scope>NUCLEOTIDE SEQUENCE</scope>
    <source>
        <strain evidence="7">7C1</strain>
        <strain evidence="6">8C4</strain>
    </source>
</reference>
<dbReference type="AlphaFoldDB" id="A0AAN4RKH9"/>
<dbReference type="PROSITE" id="PS50931">
    <property type="entry name" value="HTH_LYSR"/>
    <property type="match status" value="1"/>
</dbReference>
<dbReference type="Gene3D" id="3.40.190.10">
    <property type="entry name" value="Periplasmic binding protein-like II"/>
    <property type="match status" value="2"/>
</dbReference>
<comment type="caution">
    <text evidence="7">The sequence shown here is derived from an EMBL/GenBank/DDBJ whole genome shotgun (WGS) entry which is preliminary data.</text>
</comment>
<dbReference type="InterPro" id="IPR005119">
    <property type="entry name" value="LysR_subst-bd"/>
</dbReference>
<dbReference type="PANTHER" id="PTHR30126:SF40">
    <property type="entry name" value="HTH-TYPE TRANSCRIPTIONAL REGULATOR GLTR"/>
    <property type="match status" value="1"/>
</dbReference>
<feature type="domain" description="HTH lysR-type" evidence="5">
    <location>
        <begin position="8"/>
        <end position="58"/>
    </location>
</feature>
<dbReference type="Pfam" id="PF03466">
    <property type="entry name" value="LysR_substrate"/>
    <property type="match status" value="1"/>
</dbReference>
<keyword evidence="3" id="KW-0238">DNA-binding</keyword>
<accession>A0AAN4RKH9</accession>
<dbReference type="PANTHER" id="PTHR30126">
    <property type="entry name" value="HTH-TYPE TRANSCRIPTIONAL REGULATOR"/>
    <property type="match status" value="1"/>
</dbReference>
<dbReference type="RefSeq" id="WP_124005231.1">
    <property type="nucleotide sequence ID" value="NZ_BJYN01000007.1"/>
</dbReference>
<dbReference type="GO" id="GO:0000976">
    <property type="term" value="F:transcription cis-regulatory region binding"/>
    <property type="evidence" value="ECO:0007669"/>
    <property type="project" value="TreeGrafter"/>
</dbReference>
<evidence type="ECO:0000256" key="4">
    <source>
        <dbReference type="ARBA" id="ARBA00023163"/>
    </source>
</evidence>
<dbReference type="InterPro" id="IPR000847">
    <property type="entry name" value="LysR_HTH_N"/>
</dbReference>
<dbReference type="Pfam" id="PF00126">
    <property type="entry name" value="HTH_1"/>
    <property type="match status" value="1"/>
</dbReference>
<evidence type="ECO:0000313" key="9">
    <source>
        <dbReference type="Proteomes" id="UP000886607"/>
    </source>
</evidence>
<evidence type="ECO:0000256" key="1">
    <source>
        <dbReference type="ARBA" id="ARBA00009437"/>
    </source>
</evidence>
<dbReference type="EMBL" id="BKBQ01000013">
    <property type="protein sequence ID" value="GEQ54218.1"/>
    <property type="molecule type" value="Genomic_DNA"/>
</dbReference>
<dbReference type="Proteomes" id="UP000886607">
    <property type="component" value="Unassembled WGS sequence"/>
</dbReference>
<keyword evidence="2" id="KW-0805">Transcription regulation</keyword>